<proteinExistence type="predicted"/>
<dbReference type="InterPro" id="IPR054189">
    <property type="entry name" value="DUF6894"/>
</dbReference>
<comment type="caution">
    <text evidence="2">The sequence shown here is derived from an EMBL/GenBank/DDBJ whole genome shotgun (WGS) entry which is preliminary data.</text>
</comment>
<dbReference type="Proteomes" id="UP000324758">
    <property type="component" value="Unassembled WGS sequence"/>
</dbReference>
<evidence type="ECO:0000259" key="1">
    <source>
        <dbReference type="Pfam" id="PF21834"/>
    </source>
</evidence>
<feature type="domain" description="DUF6894" evidence="1">
    <location>
        <begin position="28"/>
        <end position="92"/>
    </location>
</feature>
<accession>A0A5D3KNX0</accession>
<reference evidence="2 3" key="1">
    <citation type="submission" date="2019-08" db="EMBL/GenBank/DDBJ databases">
        <title>Bradyrhizobium hipponensis sp. nov., a rhizobium isolated from a Lupinus angustifolius root nodule in Tunisia.</title>
        <authorList>
            <person name="Off K."/>
            <person name="Rejili M."/>
            <person name="Mars M."/>
            <person name="Brachmann A."/>
            <person name="Marin M."/>
        </authorList>
    </citation>
    <scope>NUCLEOTIDE SEQUENCE [LARGE SCALE GENOMIC DNA]</scope>
    <source>
        <strain evidence="2 3">CTAW71</strain>
    </source>
</reference>
<protein>
    <recommendedName>
        <fullName evidence="1">DUF6894 domain-containing protein</fullName>
    </recommendedName>
</protein>
<evidence type="ECO:0000313" key="2">
    <source>
        <dbReference type="EMBL" id="TYL96374.1"/>
    </source>
</evidence>
<name>A0A5D3KNX0_9BRAD</name>
<dbReference type="EMBL" id="VSSS01000020">
    <property type="protein sequence ID" value="TYL96374.1"/>
    <property type="molecule type" value="Genomic_DNA"/>
</dbReference>
<sequence>MPTLPILESENGIKIRLPIPVAETFRMLYFFHVSGNGKTFEDETGTVLPDALAARLHASVIAAELAEGRDDYHGFHVLAVDEVGNEIARMPVVVPS</sequence>
<dbReference type="AlphaFoldDB" id="A0A5D3KNX0"/>
<dbReference type="RefSeq" id="WP_148772438.1">
    <property type="nucleotide sequence ID" value="NZ_VSSS01000020.1"/>
</dbReference>
<dbReference type="Pfam" id="PF21834">
    <property type="entry name" value="DUF6894"/>
    <property type="match status" value="1"/>
</dbReference>
<organism evidence="2 3">
    <name type="scientific">Bradyrhizobium rifense</name>
    <dbReference type="NCBI Taxonomy" id="515499"/>
    <lineage>
        <taxon>Bacteria</taxon>
        <taxon>Pseudomonadati</taxon>
        <taxon>Pseudomonadota</taxon>
        <taxon>Alphaproteobacteria</taxon>
        <taxon>Hyphomicrobiales</taxon>
        <taxon>Nitrobacteraceae</taxon>
        <taxon>Bradyrhizobium</taxon>
    </lineage>
</organism>
<keyword evidence="3" id="KW-1185">Reference proteome</keyword>
<dbReference type="OrthoDB" id="8247734at2"/>
<evidence type="ECO:0000313" key="3">
    <source>
        <dbReference type="Proteomes" id="UP000324758"/>
    </source>
</evidence>
<gene>
    <name evidence="2" type="ORF">FXB40_12155</name>
</gene>